<name>A0A2C1KP79_BACCE</name>
<gene>
    <name evidence="2" type="ORF">COD19_29590</name>
</gene>
<proteinExistence type="predicted"/>
<feature type="region of interest" description="Disordered" evidence="1">
    <location>
        <begin position="1"/>
        <end position="67"/>
    </location>
</feature>
<feature type="compositionally biased region" description="Basic and acidic residues" evidence="1">
    <location>
        <begin position="47"/>
        <end position="67"/>
    </location>
</feature>
<evidence type="ECO:0000313" key="2">
    <source>
        <dbReference type="EMBL" id="PGT94455.1"/>
    </source>
</evidence>
<protein>
    <submittedName>
        <fullName evidence="2">Uncharacterized protein</fullName>
    </submittedName>
</protein>
<organism evidence="2 3">
    <name type="scientific">Bacillus cereus</name>
    <dbReference type="NCBI Taxonomy" id="1396"/>
    <lineage>
        <taxon>Bacteria</taxon>
        <taxon>Bacillati</taxon>
        <taxon>Bacillota</taxon>
        <taxon>Bacilli</taxon>
        <taxon>Bacillales</taxon>
        <taxon>Bacillaceae</taxon>
        <taxon>Bacillus</taxon>
        <taxon>Bacillus cereus group</taxon>
    </lineage>
</organism>
<accession>A0A2C1KP79</accession>
<dbReference type="EMBL" id="NUMG01000110">
    <property type="protein sequence ID" value="PGT94455.1"/>
    <property type="molecule type" value="Genomic_DNA"/>
</dbReference>
<comment type="caution">
    <text evidence="2">The sequence shown here is derived from an EMBL/GenBank/DDBJ whole genome shotgun (WGS) entry which is preliminary data.</text>
</comment>
<reference evidence="2 3" key="1">
    <citation type="submission" date="2017-09" db="EMBL/GenBank/DDBJ databases">
        <title>Large-scale bioinformatics analysis of Bacillus genomes uncovers conserved roles of natural products in bacterial physiology.</title>
        <authorList>
            <consortium name="Agbiome Team Llc"/>
            <person name="Bleich R.M."/>
            <person name="Grubbs K.J."/>
            <person name="Santa Maria K.C."/>
            <person name="Allen S.E."/>
            <person name="Farag S."/>
            <person name="Shank E.A."/>
            <person name="Bowers A."/>
        </authorList>
    </citation>
    <scope>NUCLEOTIDE SEQUENCE [LARGE SCALE GENOMIC DNA]</scope>
    <source>
        <strain evidence="2 3">AFS040105</strain>
    </source>
</reference>
<sequence>VKPPTSGENGNGGEVKPPTSGENGNSGEVKPPTGGENGNGGEVKPPTVEKKVPENMNSQKDKNITNK</sequence>
<dbReference type="AlphaFoldDB" id="A0A2C1KP79"/>
<dbReference type="RefSeq" id="WP_176549328.1">
    <property type="nucleotide sequence ID" value="NZ_NUMG01000110.1"/>
</dbReference>
<evidence type="ECO:0000256" key="1">
    <source>
        <dbReference type="SAM" id="MobiDB-lite"/>
    </source>
</evidence>
<dbReference type="Proteomes" id="UP000225766">
    <property type="component" value="Unassembled WGS sequence"/>
</dbReference>
<evidence type="ECO:0000313" key="3">
    <source>
        <dbReference type="Proteomes" id="UP000225766"/>
    </source>
</evidence>
<feature type="non-terminal residue" evidence="2">
    <location>
        <position position="1"/>
    </location>
</feature>